<evidence type="ECO:0000313" key="2">
    <source>
        <dbReference type="EMBL" id="KAG1901633.1"/>
    </source>
</evidence>
<keyword evidence="3" id="KW-1185">Reference proteome</keyword>
<organism evidence="2 3">
    <name type="scientific">Suillus fuscotomentosus</name>
    <dbReference type="NCBI Taxonomy" id="1912939"/>
    <lineage>
        <taxon>Eukaryota</taxon>
        <taxon>Fungi</taxon>
        <taxon>Dikarya</taxon>
        <taxon>Basidiomycota</taxon>
        <taxon>Agaricomycotina</taxon>
        <taxon>Agaricomycetes</taxon>
        <taxon>Agaricomycetidae</taxon>
        <taxon>Boletales</taxon>
        <taxon>Suillineae</taxon>
        <taxon>Suillaceae</taxon>
        <taxon>Suillus</taxon>
    </lineage>
</organism>
<evidence type="ECO:0000256" key="1">
    <source>
        <dbReference type="SAM" id="MobiDB-lite"/>
    </source>
</evidence>
<reference evidence="2" key="1">
    <citation type="journal article" date="2020" name="New Phytol.">
        <title>Comparative genomics reveals dynamic genome evolution in host specialist ectomycorrhizal fungi.</title>
        <authorList>
            <person name="Lofgren L.A."/>
            <person name="Nguyen N.H."/>
            <person name="Vilgalys R."/>
            <person name="Ruytinx J."/>
            <person name="Liao H.L."/>
            <person name="Branco S."/>
            <person name="Kuo A."/>
            <person name="LaButti K."/>
            <person name="Lipzen A."/>
            <person name="Andreopoulos W."/>
            <person name="Pangilinan J."/>
            <person name="Riley R."/>
            <person name="Hundley H."/>
            <person name="Na H."/>
            <person name="Barry K."/>
            <person name="Grigoriev I.V."/>
            <person name="Stajich J.E."/>
            <person name="Kennedy P.G."/>
        </authorList>
    </citation>
    <scope>NUCLEOTIDE SEQUENCE</scope>
    <source>
        <strain evidence="2">FC203</strain>
    </source>
</reference>
<dbReference type="Proteomes" id="UP001195769">
    <property type="component" value="Unassembled WGS sequence"/>
</dbReference>
<protein>
    <recommendedName>
        <fullName evidence="4">CxC2-like cysteine cluster KDZ transposase-associated domain-containing protein</fullName>
    </recommendedName>
</protein>
<sequence length="855" mass="97399">MSADQWRALEALRDHGDVTDDNAQVDDDESYGAWDVLNGTQPLDISHGGGELQELTHGIAVQFEDYQSRCDRTQCRIEVFDYQMPALITAYLTWSLERDEKCGMGFFERQKDVDADDVNAGQVSTDAEKVHLSILSSDMYLASALVRHSVIPCSPINPSVGMTIDCLEFYCIARQRCLNFPIQAFTKTLCDFQGMKIAIDWNLKHACPACLYTLDAEPQLKFSLLYAMDGNDLLKRVPDKEHAKDSPSELPTSQSIIDYRYLTREYVDSFTDTLNPQVDLFNDYDEDNNPCVGRWKNMKDNKMKRMWGVFDELGIFMAVCQHDFTLIIAEMVQSGERAKYPLTVVSRLLDTFGHNLGGGYDVGCRFKTTLSRSSLGPCAHTLNHTSLVGAFHGHAHRRLCQLDHLTMYVTGLGLEDLEGCERTFSKSHALAPATHYASVFHCRQAILGYFEHNNKFEIYHNLITFLYNNYKQALDILYDGQTVLPCLMQELSVMDESELEVWLKNEHAYLLSRTHELEQETFQMEYWQKLVNLSTSNMTVRLETAHCHALENYEKDLKIIHNLEMKLGVDKDWQPEDTKWQNAGRLVANRKYQLALDMLKGLIVARIFKLSKMNRAGTGYKMRKHIGKALQVRSAAIHTALDRYNLTAHALSSPRPALKWEDVVEYAFLADFELLCDARKDISQHLWATPSGCHAMDLYFKMCHVREGIEHLNVEIRRVATYLQDERHYLEECKILLHTLHSGLAHQVQILRNTCGRFLDYHCQWLRDIAGLPGFSRTLLPGQALHNSPGESTSSPSVQVPHKLCLAAVDESLALGTLSGDEDGLEDLEEEEDDEQLAEEESRTLQDILEVSGHN</sequence>
<dbReference type="Pfam" id="PF18758">
    <property type="entry name" value="KDZ"/>
    <property type="match status" value="1"/>
</dbReference>
<dbReference type="InterPro" id="IPR040521">
    <property type="entry name" value="KDZ"/>
</dbReference>
<evidence type="ECO:0000313" key="3">
    <source>
        <dbReference type="Proteomes" id="UP001195769"/>
    </source>
</evidence>
<dbReference type="RefSeq" id="XP_041227208.1">
    <property type="nucleotide sequence ID" value="XM_041364242.1"/>
</dbReference>
<feature type="region of interest" description="Disordered" evidence="1">
    <location>
        <begin position="818"/>
        <end position="855"/>
    </location>
</feature>
<accession>A0AAD4HM31</accession>
<dbReference type="AlphaFoldDB" id="A0AAD4HM31"/>
<comment type="caution">
    <text evidence="2">The sequence shown here is derived from an EMBL/GenBank/DDBJ whole genome shotgun (WGS) entry which is preliminary data.</text>
</comment>
<dbReference type="PANTHER" id="PTHR33096">
    <property type="entry name" value="CXC2 DOMAIN-CONTAINING PROTEIN"/>
    <property type="match status" value="1"/>
</dbReference>
<dbReference type="GeneID" id="64658540"/>
<feature type="compositionally biased region" description="Acidic residues" evidence="1">
    <location>
        <begin position="820"/>
        <end position="839"/>
    </location>
</feature>
<evidence type="ECO:0008006" key="4">
    <source>
        <dbReference type="Google" id="ProtNLM"/>
    </source>
</evidence>
<name>A0AAD4HM31_9AGAM</name>
<dbReference type="EMBL" id="JABBWK010000021">
    <property type="protein sequence ID" value="KAG1901633.1"/>
    <property type="molecule type" value="Genomic_DNA"/>
</dbReference>
<dbReference type="PANTHER" id="PTHR33096:SF1">
    <property type="entry name" value="CXC1-LIKE CYSTEINE CLUSTER ASSOCIATED WITH KDZ TRANSPOSASES DOMAIN-CONTAINING PROTEIN"/>
    <property type="match status" value="1"/>
</dbReference>
<proteinExistence type="predicted"/>
<gene>
    <name evidence="2" type="ORF">F5891DRAFT_1128055</name>
</gene>